<protein>
    <submittedName>
        <fullName evidence="2">Uncharacterized protein</fullName>
    </submittedName>
</protein>
<keyword evidence="1" id="KW-0732">Signal</keyword>
<accession>A0A934S3F9</accession>
<proteinExistence type="predicted"/>
<reference evidence="2" key="1">
    <citation type="submission" date="2021-01" db="EMBL/GenBank/DDBJ databases">
        <title>Modified the classification status of verrucomicrobia.</title>
        <authorList>
            <person name="Feng X."/>
        </authorList>
    </citation>
    <scope>NUCLEOTIDE SEQUENCE</scope>
    <source>
        <strain evidence="2">KCTC 13126</strain>
    </source>
</reference>
<evidence type="ECO:0000256" key="1">
    <source>
        <dbReference type="SAM" id="SignalP"/>
    </source>
</evidence>
<sequence length="364" mass="41025">MPHNCRPTKIALSLALVALLCSSLFAQDEDWSEFETSVETTAASPEVDSTTVTAKPEKASPFRRRIMREDVTIRTKPLRLDSGGKIRLVYGVPKKAKNVPAVFVLDVESNRMANNSNLRLAGFSKAKIKEFQQASYLLKSPFGSNMLGNGFAVAYIVAEDLETLRSARSADWIGIFNRVRDLKQVDPNNVFLFSTREYANLSVYLTSRYNFSGFILEEPSYLLFSSKTYQSVIDRSNSLSSEEIWSRTDPTREYMYEQVISRISTPIMLIRNPDSKAYALTEKTLIPKLEQANAYYETVEIKGPGRKMTVFGELGDSGVLSVSPEIGYYAPTVSKWVDEIIAYMRINSSVDPIALRDPSEFRSW</sequence>
<dbReference type="EMBL" id="JAENIL010000041">
    <property type="protein sequence ID" value="MBK1879102.1"/>
    <property type="molecule type" value="Genomic_DNA"/>
</dbReference>
<keyword evidence="3" id="KW-1185">Reference proteome</keyword>
<gene>
    <name evidence="2" type="ORF">JIN87_19615</name>
</gene>
<feature type="chain" id="PRO_5038083961" evidence="1">
    <location>
        <begin position="27"/>
        <end position="364"/>
    </location>
</feature>
<dbReference type="Proteomes" id="UP000617628">
    <property type="component" value="Unassembled WGS sequence"/>
</dbReference>
<dbReference type="AlphaFoldDB" id="A0A934S3F9"/>
<evidence type="ECO:0000313" key="2">
    <source>
        <dbReference type="EMBL" id="MBK1879102.1"/>
    </source>
</evidence>
<comment type="caution">
    <text evidence="2">The sequence shown here is derived from an EMBL/GenBank/DDBJ whole genome shotgun (WGS) entry which is preliminary data.</text>
</comment>
<organism evidence="2 3">
    <name type="scientific">Pelagicoccus mobilis</name>
    <dbReference type="NCBI Taxonomy" id="415221"/>
    <lineage>
        <taxon>Bacteria</taxon>
        <taxon>Pseudomonadati</taxon>
        <taxon>Verrucomicrobiota</taxon>
        <taxon>Opitutia</taxon>
        <taxon>Puniceicoccales</taxon>
        <taxon>Pelagicoccaceae</taxon>
        <taxon>Pelagicoccus</taxon>
    </lineage>
</organism>
<evidence type="ECO:0000313" key="3">
    <source>
        <dbReference type="Proteomes" id="UP000617628"/>
    </source>
</evidence>
<dbReference type="RefSeq" id="WP_200357316.1">
    <property type="nucleotide sequence ID" value="NZ_JAENIL010000041.1"/>
</dbReference>
<feature type="signal peptide" evidence="1">
    <location>
        <begin position="1"/>
        <end position="26"/>
    </location>
</feature>
<name>A0A934S3F9_9BACT</name>